<dbReference type="EC" id="2.1.1.37" evidence="1"/>
<organism evidence="9 10">
    <name type="scientific">Qipengyuania citrea</name>
    <dbReference type="NCBI Taxonomy" id="225971"/>
    <lineage>
        <taxon>Bacteria</taxon>
        <taxon>Pseudomonadati</taxon>
        <taxon>Pseudomonadota</taxon>
        <taxon>Alphaproteobacteria</taxon>
        <taxon>Sphingomonadales</taxon>
        <taxon>Erythrobacteraceae</taxon>
        <taxon>Qipengyuania</taxon>
    </lineage>
</organism>
<evidence type="ECO:0000256" key="8">
    <source>
        <dbReference type="RuleBase" id="RU000416"/>
    </source>
</evidence>
<sequence>MAHANPLERRNLKCISLFSGAGGLDVGAERAGATIVRAVEFDADAAETLRLNFSDHALIDHADIADLDFHHHRDEADDLIVIGGPPCQPFSKNGYWVKNENRLVDNDPRNMLSQFLRAVSEAQPRGFMLENVESLRHPTNRHALDAFVAAAEGLGYTCTVTLANSADFGVPQKRKRLFIMGRNGRGAAIPEPIRQRSADPADDLPPHLGVGQFLKPFSSPKYFEPTELVNGGTYESELRHVPPGRNYMALDELKNYDGRIFRRGGRFWNFLYKLHPDQPSITIAAQPGPWVGPFHWNSRRLRAPEAAAIQTFPSGYKFHGSRRSVQKQIGNAVPCLLGEAMVSHLIKHL</sequence>
<evidence type="ECO:0000256" key="6">
    <source>
        <dbReference type="ARBA" id="ARBA00047422"/>
    </source>
</evidence>
<dbReference type="Gene3D" id="3.90.120.10">
    <property type="entry name" value="DNA Methylase, subunit A, domain 2"/>
    <property type="match status" value="1"/>
</dbReference>
<evidence type="ECO:0000256" key="2">
    <source>
        <dbReference type="ARBA" id="ARBA00022603"/>
    </source>
</evidence>
<dbReference type="Proteomes" id="UP000439914">
    <property type="component" value="Unassembled WGS sequence"/>
</dbReference>
<dbReference type="AlphaFoldDB" id="A0A6I4UAP2"/>
<gene>
    <name evidence="9" type="primary">dcm</name>
    <name evidence="9" type="ORF">GRI55_09515</name>
</gene>
<comment type="catalytic activity">
    <reaction evidence="6">
        <text>a 2'-deoxycytidine in DNA + S-adenosyl-L-methionine = a 5-methyl-2'-deoxycytidine in DNA + S-adenosyl-L-homocysteine + H(+)</text>
        <dbReference type="Rhea" id="RHEA:13681"/>
        <dbReference type="Rhea" id="RHEA-COMP:11369"/>
        <dbReference type="Rhea" id="RHEA-COMP:11370"/>
        <dbReference type="ChEBI" id="CHEBI:15378"/>
        <dbReference type="ChEBI" id="CHEBI:57856"/>
        <dbReference type="ChEBI" id="CHEBI:59789"/>
        <dbReference type="ChEBI" id="CHEBI:85452"/>
        <dbReference type="ChEBI" id="CHEBI:85454"/>
        <dbReference type="EC" id="2.1.1.37"/>
    </reaction>
</comment>
<evidence type="ECO:0000256" key="7">
    <source>
        <dbReference type="PROSITE-ProRule" id="PRU01016"/>
    </source>
</evidence>
<dbReference type="Gene3D" id="3.40.50.150">
    <property type="entry name" value="Vaccinia Virus protein VP39"/>
    <property type="match status" value="1"/>
</dbReference>
<dbReference type="NCBIfam" id="TIGR00675">
    <property type="entry name" value="dcm"/>
    <property type="match status" value="1"/>
</dbReference>
<accession>A0A6I4UAP2</accession>
<evidence type="ECO:0000256" key="1">
    <source>
        <dbReference type="ARBA" id="ARBA00011975"/>
    </source>
</evidence>
<dbReference type="InterPro" id="IPR050390">
    <property type="entry name" value="C5-Methyltransferase"/>
</dbReference>
<keyword evidence="4 7" id="KW-0949">S-adenosyl-L-methionine</keyword>
<dbReference type="GO" id="GO:0032259">
    <property type="term" value="P:methylation"/>
    <property type="evidence" value="ECO:0007669"/>
    <property type="project" value="UniProtKB-KW"/>
</dbReference>
<reference evidence="9 10" key="1">
    <citation type="submission" date="2019-12" db="EMBL/GenBank/DDBJ databases">
        <title>Genomic-based taxomic classification of the family Erythrobacteraceae.</title>
        <authorList>
            <person name="Xu L."/>
        </authorList>
    </citation>
    <scope>NUCLEOTIDE SEQUENCE [LARGE SCALE GENOMIC DNA]</scope>
    <source>
        <strain evidence="9 10">CGMCC 1.8703</strain>
    </source>
</reference>
<evidence type="ECO:0000313" key="10">
    <source>
        <dbReference type="Proteomes" id="UP000439914"/>
    </source>
</evidence>
<keyword evidence="5" id="KW-0680">Restriction system</keyword>
<evidence type="ECO:0000256" key="5">
    <source>
        <dbReference type="ARBA" id="ARBA00022747"/>
    </source>
</evidence>
<dbReference type="Pfam" id="PF00145">
    <property type="entry name" value="DNA_methylase"/>
    <property type="match status" value="1"/>
</dbReference>
<dbReference type="EMBL" id="WTYG01000002">
    <property type="protein sequence ID" value="MXP36010.1"/>
    <property type="molecule type" value="Genomic_DNA"/>
</dbReference>
<comment type="similarity">
    <text evidence="7 8">Belongs to the class I-like SAM-binding methyltransferase superfamily. C5-methyltransferase family.</text>
</comment>
<evidence type="ECO:0000256" key="3">
    <source>
        <dbReference type="ARBA" id="ARBA00022679"/>
    </source>
</evidence>
<dbReference type="GO" id="GO:0003677">
    <property type="term" value="F:DNA binding"/>
    <property type="evidence" value="ECO:0007669"/>
    <property type="project" value="TreeGrafter"/>
</dbReference>
<keyword evidence="3 7" id="KW-0808">Transferase</keyword>
<dbReference type="GO" id="GO:0009307">
    <property type="term" value="P:DNA restriction-modification system"/>
    <property type="evidence" value="ECO:0007669"/>
    <property type="project" value="UniProtKB-KW"/>
</dbReference>
<dbReference type="PANTHER" id="PTHR10629">
    <property type="entry name" value="CYTOSINE-SPECIFIC METHYLTRANSFERASE"/>
    <property type="match status" value="1"/>
</dbReference>
<comment type="caution">
    <text evidence="9">The sequence shown here is derived from an EMBL/GenBank/DDBJ whole genome shotgun (WGS) entry which is preliminary data.</text>
</comment>
<dbReference type="PRINTS" id="PR00105">
    <property type="entry name" value="C5METTRFRASE"/>
</dbReference>
<dbReference type="InterPro" id="IPR029063">
    <property type="entry name" value="SAM-dependent_MTases_sf"/>
</dbReference>
<proteinExistence type="inferred from homology"/>
<dbReference type="PANTHER" id="PTHR10629:SF52">
    <property type="entry name" value="DNA (CYTOSINE-5)-METHYLTRANSFERASE 1"/>
    <property type="match status" value="1"/>
</dbReference>
<dbReference type="SUPFAM" id="SSF53335">
    <property type="entry name" value="S-adenosyl-L-methionine-dependent methyltransferases"/>
    <property type="match status" value="1"/>
</dbReference>
<name>A0A6I4UAP2_9SPHN</name>
<dbReference type="PROSITE" id="PS51679">
    <property type="entry name" value="SAM_MT_C5"/>
    <property type="match status" value="1"/>
</dbReference>
<dbReference type="GO" id="GO:0044027">
    <property type="term" value="P:negative regulation of gene expression via chromosomal CpG island methylation"/>
    <property type="evidence" value="ECO:0007669"/>
    <property type="project" value="TreeGrafter"/>
</dbReference>
<keyword evidence="2 7" id="KW-0489">Methyltransferase</keyword>
<dbReference type="InterPro" id="IPR001525">
    <property type="entry name" value="C5_MeTfrase"/>
</dbReference>
<protein>
    <recommendedName>
        <fullName evidence="1">DNA (cytosine-5-)-methyltransferase</fullName>
        <ecNumber evidence="1">2.1.1.37</ecNumber>
    </recommendedName>
</protein>
<evidence type="ECO:0000313" key="9">
    <source>
        <dbReference type="EMBL" id="MXP36010.1"/>
    </source>
</evidence>
<dbReference type="GO" id="GO:0003886">
    <property type="term" value="F:DNA (cytosine-5-)-methyltransferase activity"/>
    <property type="evidence" value="ECO:0007669"/>
    <property type="project" value="UniProtKB-EC"/>
</dbReference>
<feature type="active site" evidence="7">
    <location>
        <position position="87"/>
    </location>
</feature>
<evidence type="ECO:0000256" key="4">
    <source>
        <dbReference type="ARBA" id="ARBA00022691"/>
    </source>
</evidence>